<dbReference type="EMBL" id="QCYY01002026">
    <property type="protein sequence ID" value="ROT73431.1"/>
    <property type="molecule type" value="Genomic_DNA"/>
</dbReference>
<organism evidence="2 3">
    <name type="scientific">Penaeus vannamei</name>
    <name type="common">Whiteleg shrimp</name>
    <name type="synonym">Litopenaeus vannamei</name>
    <dbReference type="NCBI Taxonomy" id="6689"/>
    <lineage>
        <taxon>Eukaryota</taxon>
        <taxon>Metazoa</taxon>
        <taxon>Ecdysozoa</taxon>
        <taxon>Arthropoda</taxon>
        <taxon>Crustacea</taxon>
        <taxon>Multicrustacea</taxon>
        <taxon>Malacostraca</taxon>
        <taxon>Eumalacostraca</taxon>
        <taxon>Eucarida</taxon>
        <taxon>Decapoda</taxon>
        <taxon>Dendrobranchiata</taxon>
        <taxon>Penaeoidea</taxon>
        <taxon>Penaeidae</taxon>
        <taxon>Penaeus</taxon>
    </lineage>
</organism>
<protein>
    <submittedName>
        <fullName evidence="2">Uncharacterized protein</fullName>
    </submittedName>
</protein>
<evidence type="ECO:0000313" key="3">
    <source>
        <dbReference type="Proteomes" id="UP000283509"/>
    </source>
</evidence>
<evidence type="ECO:0000313" key="2">
    <source>
        <dbReference type="EMBL" id="ROT73431.1"/>
    </source>
</evidence>
<keyword evidence="3" id="KW-1185">Reference proteome</keyword>
<comment type="caution">
    <text evidence="2">The sequence shown here is derived from an EMBL/GenBank/DDBJ whole genome shotgun (WGS) entry which is preliminary data.</text>
</comment>
<name>A0A3R7PPY2_PENVA</name>
<proteinExistence type="predicted"/>
<feature type="signal peptide" evidence="1">
    <location>
        <begin position="1"/>
        <end position="20"/>
    </location>
</feature>
<sequence>MARLTFIVVVASVMATRATGLVYHEWCLGYKGECVPRGGCPESSGQLSCPDGMVCCPFEAFPCRRTEDCKDVGGKCSYSCKEDELEIPEMCGEDCKCCVTARPCSKTDACKAMSGRCDDRCNRNETPIDGLCVGGGCRCCVPARSCSKTDACKAMSGRCDDRCNRNETPFDGLCVGGGCRCCVPASPCERTEDCKDLGGHCSASCKEEELGFPELCEGDCKCCIKEKPCSKTAACKAISGRCDEKCNRMEKPYEGLCVGGGCQCCVRECKRTDACKEMRGRCDRRCNRNEFPLLGYCTGEGCFCCVRDFDESSVSEIKTSMSSPSMACPCSVNEWPSESSLTASSESLAASTLTSTHFPSMTSAVASIIAVYRTSVNNNDRQHNVNNDDVDRYLYNYVFNNNVDPPVPCNATADCEYLKGECRLSCPLGTRELPGCVGPCVCCVPDDGLCLNTSSECQGVGGTCVLPGPQLALQCDAVDLNLCPSDSSPCACCVGECKRFGSRGGCTLDCTQQTDATCKIRYNGSCKAECNTMELALGTCQEGCSCCGCETTGECDALGGRCVSAEAHCNGNLTGECAGESCFCCLPNAAGERCWWDSPRCLEIAGRCAPSCGAAETGVEGLCGDGGCVCCTSDPSPCLQSTLCGKIGGTCQSECPSYMASTGDLCPGPECSCCYLP</sequence>
<keyword evidence="1" id="KW-0732">Signal</keyword>
<gene>
    <name evidence="2" type="ORF">C7M84_008096</name>
</gene>
<accession>A0A3R7PPY2</accession>
<reference evidence="2 3" key="2">
    <citation type="submission" date="2019-01" db="EMBL/GenBank/DDBJ databases">
        <title>The decoding of complex shrimp genome reveals the adaptation for benthos swimmer, frequently molting mechanism and breeding impact on genome.</title>
        <authorList>
            <person name="Sun Y."/>
            <person name="Gao Y."/>
            <person name="Yu Y."/>
        </authorList>
    </citation>
    <scope>NUCLEOTIDE SEQUENCE [LARGE SCALE GENOMIC DNA]</scope>
    <source>
        <tissue evidence="2">Muscle</tissue>
    </source>
</reference>
<dbReference type="AlphaFoldDB" id="A0A3R7PPY2"/>
<evidence type="ECO:0000256" key="1">
    <source>
        <dbReference type="SAM" id="SignalP"/>
    </source>
</evidence>
<reference evidence="2 3" key="1">
    <citation type="submission" date="2018-04" db="EMBL/GenBank/DDBJ databases">
        <authorList>
            <person name="Zhang X."/>
            <person name="Yuan J."/>
            <person name="Li F."/>
            <person name="Xiang J."/>
        </authorList>
    </citation>
    <scope>NUCLEOTIDE SEQUENCE [LARGE SCALE GENOMIC DNA]</scope>
    <source>
        <tissue evidence="2">Muscle</tissue>
    </source>
</reference>
<dbReference type="OrthoDB" id="6353034at2759"/>
<feature type="chain" id="PRO_5018572850" evidence="1">
    <location>
        <begin position="21"/>
        <end position="677"/>
    </location>
</feature>
<dbReference type="Proteomes" id="UP000283509">
    <property type="component" value="Unassembled WGS sequence"/>
</dbReference>